<dbReference type="InterPro" id="IPR052188">
    <property type="entry name" value="Ni-pincer_cofactor_biosynth"/>
</dbReference>
<feature type="active site" description="Nucleophile and sulfur donor" evidence="1">
    <location>
        <position position="193"/>
    </location>
</feature>
<protein>
    <submittedName>
        <fullName evidence="3">ATP-dependent sacrificial sulfur transferase LarE</fullName>
    </submittedName>
</protein>
<dbReference type="InterPro" id="IPR014729">
    <property type="entry name" value="Rossmann-like_a/b/a_fold"/>
</dbReference>
<comment type="caution">
    <text evidence="3">The sequence shown here is derived from an EMBL/GenBank/DDBJ whole genome shotgun (WGS) entry which is preliminary data.</text>
</comment>
<dbReference type="SUPFAM" id="SSF52402">
    <property type="entry name" value="Adenine nucleotide alpha hydrolases-like"/>
    <property type="match status" value="1"/>
</dbReference>
<evidence type="ECO:0000256" key="1">
    <source>
        <dbReference type="PIRSR" id="PIRSR006661-1"/>
    </source>
</evidence>
<dbReference type="AlphaFoldDB" id="A0A7C3SJN7"/>
<dbReference type="Pfam" id="PF00733">
    <property type="entry name" value="Asn_synthase"/>
    <property type="match status" value="1"/>
</dbReference>
<dbReference type="PIRSF" id="PIRSF006661">
    <property type="entry name" value="PP-lp_UCP006661"/>
    <property type="match status" value="1"/>
</dbReference>
<name>A0A7C3SJN7_9BACT</name>
<dbReference type="GO" id="GO:0004066">
    <property type="term" value="F:asparagine synthase (glutamine-hydrolyzing) activity"/>
    <property type="evidence" value="ECO:0007669"/>
    <property type="project" value="InterPro"/>
</dbReference>
<sequence>MPRIRSGFRYFGLLFRKEEPVGPAALFDLEDRLRFWRRAVLLFSGGLDSTLLLAAGARALKDGLTALTFVGPHAAPGELAAAFRLARRWGVRHILEKFDPLELPDFRKNNPARCYACKKAVFQRGREVAEALGAEALWDGTNRDDMEDFRPGLKAARELGIISPLRDAGFGKPEIRKISRSLGLPWDRPAQSCLATRFPYGVELTREALARVGRAEAWLRSRGFSHVRLRVRGEQTVLELDAGELARFLAPEIRRPFQALLRRLGWGEVELNHGGP</sequence>
<dbReference type="GO" id="GO:0016783">
    <property type="term" value="F:sulfurtransferase activity"/>
    <property type="evidence" value="ECO:0007669"/>
    <property type="project" value="InterPro"/>
</dbReference>
<dbReference type="EMBL" id="DTHB01000053">
    <property type="protein sequence ID" value="HGB15260.1"/>
    <property type="molecule type" value="Genomic_DNA"/>
</dbReference>
<dbReference type="InterPro" id="IPR001962">
    <property type="entry name" value="Asn_synthase"/>
</dbReference>
<reference evidence="3" key="1">
    <citation type="journal article" date="2020" name="mSystems">
        <title>Genome- and Community-Level Interaction Insights into Carbon Utilization and Element Cycling Functions of Hydrothermarchaeota in Hydrothermal Sediment.</title>
        <authorList>
            <person name="Zhou Z."/>
            <person name="Liu Y."/>
            <person name="Xu W."/>
            <person name="Pan J."/>
            <person name="Luo Z.H."/>
            <person name="Li M."/>
        </authorList>
    </citation>
    <scope>NUCLEOTIDE SEQUENCE [LARGE SCALE GENOMIC DNA]</scope>
    <source>
        <strain evidence="3">SpSt-776</strain>
    </source>
</reference>
<feature type="domain" description="Asparagine synthetase" evidence="2">
    <location>
        <begin position="31"/>
        <end position="105"/>
    </location>
</feature>
<dbReference type="Gene3D" id="3.40.50.620">
    <property type="entry name" value="HUPs"/>
    <property type="match status" value="1"/>
</dbReference>
<dbReference type="CDD" id="cd01990">
    <property type="entry name" value="LarE-like"/>
    <property type="match status" value="1"/>
</dbReference>
<dbReference type="InterPro" id="IPR005232">
    <property type="entry name" value="LarE"/>
</dbReference>
<dbReference type="PANTHER" id="PTHR43169">
    <property type="entry name" value="EXSB FAMILY PROTEIN"/>
    <property type="match status" value="1"/>
</dbReference>
<evidence type="ECO:0000259" key="2">
    <source>
        <dbReference type="Pfam" id="PF00733"/>
    </source>
</evidence>
<evidence type="ECO:0000313" key="3">
    <source>
        <dbReference type="EMBL" id="HGB15260.1"/>
    </source>
</evidence>
<dbReference type="PANTHER" id="PTHR43169:SF2">
    <property type="entry name" value="NAD_GMP SYNTHASE DOMAIN-CONTAINING PROTEIN"/>
    <property type="match status" value="1"/>
</dbReference>
<gene>
    <name evidence="3" type="primary">larE</name>
    <name evidence="3" type="ORF">ENV62_08510</name>
</gene>
<organism evidence="3">
    <name type="scientific">Desulfobacca acetoxidans</name>
    <dbReference type="NCBI Taxonomy" id="60893"/>
    <lineage>
        <taxon>Bacteria</taxon>
        <taxon>Pseudomonadati</taxon>
        <taxon>Thermodesulfobacteriota</taxon>
        <taxon>Desulfobaccia</taxon>
        <taxon>Desulfobaccales</taxon>
        <taxon>Desulfobaccaceae</taxon>
        <taxon>Desulfobacca</taxon>
    </lineage>
</organism>
<proteinExistence type="predicted"/>
<dbReference type="GO" id="GO:0006529">
    <property type="term" value="P:asparagine biosynthetic process"/>
    <property type="evidence" value="ECO:0007669"/>
    <property type="project" value="InterPro"/>
</dbReference>
<dbReference type="NCBIfam" id="TIGR00268">
    <property type="entry name" value="ATP-dependent sacrificial sulfur transferase LarE"/>
    <property type="match status" value="1"/>
</dbReference>
<keyword evidence="3" id="KW-0808">Transferase</keyword>
<accession>A0A7C3SJN7</accession>